<proteinExistence type="inferred from homology"/>
<dbReference type="PANTHER" id="PTHR45772:SF9">
    <property type="entry name" value="CONSERVED COMPONENT OF ABC TRANSPORTER FOR NATURAL AMINO ACIDS"/>
    <property type="match status" value="1"/>
</dbReference>
<keyword evidence="2" id="KW-0813">Transport</keyword>
<dbReference type="InterPro" id="IPR027417">
    <property type="entry name" value="P-loop_NTPase"/>
</dbReference>
<evidence type="ECO:0000256" key="4">
    <source>
        <dbReference type="ARBA" id="ARBA00022840"/>
    </source>
</evidence>
<dbReference type="RefSeq" id="WP_136359692.1">
    <property type="nucleotide sequence ID" value="NZ_SSNY01000012.1"/>
</dbReference>
<dbReference type="Pfam" id="PF00005">
    <property type="entry name" value="ABC_tran"/>
    <property type="match status" value="1"/>
</dbReference>
<gene>
    <name evidence="6" type="ORF">E6C48_18665</name>
</gene>
<dbReference type="InterPro" id="IPR003593">
    <property type="entry name" value="AAA+_ATPase"/>
</dbReference>
<dbReference type="InterPro" id="IPR051120">
    <property type="entry name" value="ABC_AA/LPS_Transport"/>
</dbReference>
<dbReference type="PROSITE" id="PS50893">
    <property type="entry name" value="ABC_TRANSPORTER_2"/>
    <property type="match status" value="1"/>
</dbReference>
<keyword evidence="7" id="KW-1185">Reference proteome</keyword>
<name>A0ABY2Q2X4_9HYPH</name>
<evidence type="ECO:0000256" key="3">
    <source>
        <dbReference type="ARBA" id="ARBA00022741"/>
    </source>
</evidence>
<comment type="caution">
    <text evidence="6">The sequence shown here is derived from an EMBL/GenBank/DDBJ whole genome shotgun (WGS) entry which is preliminary data.</text>
</comment>
<dbReference type="InterPro" id="IPR003439">
    <property type="entry name" value="ABC_transporter-like_ATP-bd"/>
</dbReference>
<dbReference type="SMART" id="SM00382">
    <property type="entry name" value="AAA"/>
    <property type="match status" value="1"/>
</dbReference>
<comment type="similarity">
    <text evidence="1">Belongs to the ABC transporter superfamily.</text>
</comment>
<keyword evidence="3" id="KW-0547">Nucleotide-binding</keyword>
<evidence type="ECO:0000313" key="7">
    <source>
        <dbReference type="Proteomes" id="UP000306441"/>
    </source>
</evidence>
<evidence type="ECO:0000259" key="5">
    <source>
        <dbReference type="PROSITE" id="PS50893"/>
    </source>
</evidence>
<dbReference type="PANTHER" id="PTHR45772">
    <property type="entry name" value="CONSERVED COMPONENT OF ABC TRANSPORTER FOR NATURAL AMINO ACIDS-RELATED"/>
    <property type="match status" value="1"/>
</dbReference>
<protein>
    <submittedName>
        <fullName evidence="6">ABC transporter ATP-binding protein</fullName>
    </submittedName>
</protein>
<dbReference type="SUPFAM" id="SSF52540">
    <property type="entry name" value="P-loop containing nucleoside triphosphate hydrolases"/>
    <property type="match status" value="1"/>
</dbReference>
<evidence type="ECO:0000313" key="6">
    <source>
        <dbReference type="EMBL" id="THF55267.1"/>
    </source>
</evidence>
<evidence type="ECO:0000256" key="1">
    <source>
        <dbReference type="ARBA" id="ARBA00005417"/>
    </source>
</evidence>
<dbReference type="InterPro" id="IPR032823">
    <property type="entry name" value="BCA_ABC_TP_C"/>
</dbReference>
<dbReference type="EMBL" id="SSNY01000012">
    <property type="protein sequence ID" value="THF55267.1"/>
    <property type="molecule type" value="Genomic_DNA"/>
</dbReference>
<evidence type="ECO:0000256" key="2">
    <source>
        <dbReference type="ARBA" id="ARBA00022448"/>
    </source>
</evidence>
<dbReference type="Gene3D" id="3.40.50.300">
    <property type="entry name" value="P-loop containing nucleotide triphosphate hydrolases"/>
    <property type="match status" value="1"/>
</dbReference>
<keyword evidence="4 6" id="KW-0067">ATP-binding</keyword>
<dbReference type="CDD" id="cd03219">
    <property type="entry name" value="ABC_Mj1267_LivG_branched"/>
    <property type="match status" value="1"/>
</dbReference>
<reference evidence="6 7" key="1">
    <citation type="submission" date="2019-04" db="EMBL/GenBank/DDBJ databases">
        <title>Mesorhizobium composti sp. nov., isolated from compost.</title>
        <authorList>
            <person name="Lin S.-Y."/>
            <person name="Hameed A."/>
            <person name="Hsieh Y.-T."/>
            <person name="Young C.-C."/>
        </authorList>
    </citation>
    <scope>NUCLEOTIDE SEQUENCE [LARGE SCALE GENOMIC DNA]</scope>
    <source>
        <strain evidence="6 7">CC-YTH430</strain>
    </source>
</reference>
<feature type="domain" description="ABC transporter" evidence="5">
    <location>
        <begin position="17"/>
        <end position="264"/>
    </location>
</feature>
<dbReference type="InterPro" id="IPR017871">
    <property type="entry name" value="ABC_transporter-like_CS"/>
</dbReference>
<dbReference type="Pfam" id="PF12399">
    <property type="entry name" value="BCA_ABC_TP_C"/>
    <property type="match status" value="1"/>
</dbReference>
<accession>A0ABY2Q2X4</accession>
<dbReference type="GO" id="GO:0005524">
    <property type="term" value="F:ATP binding"/>
    <property type="evidence" value="ECO:0007669"/>
    <property type="project" value="UniProtKB-KW"/>
</dbReference>
<sequence>MANVASTDRLAQGSTVLGARNVVRHFGGLYAVNDVSFDVREGEILGLIGPNGAGKTTMFDLLAGSVAPSSGEILLNGVTVSGEPAHRRIGRGLGRTFQIPRPLANLSLVENVMLAEQGQAGERLLTNFLQPFRVAAQERAAEQKAMDLLDLVSLSRLAHEPARVLSGGQRKLLELARVMMADPAIILLDEPAAGVNATLLEVIIDRIREINQRGVTFLLIEHNIDMVSRLCHRVLVMAAGQLICEGTAAEVARDPRVIEAYLGGAAQPGEAA</sequence>
<organism evidence="6 7">
    <name type="scientific">Ollibium composti</name>
    <dbReference type="NCBI Taxonomy" id="2675109"/>
    <lineage>
        <taxon>Bacteria</taxon>
        <taxon>Pseudomonadati</taxon>
        <taxon>Pseudomonadota</taxon>
        <taxon>Alphaproteobacteria</taxon>
        <taxon>Hyphomicrobiales</taxon>
        <taxon>Phyllobacteriaceae</taxon>
        <taxon>Ollibium</taxon>
    </lineage>
</organism>
<dbReference type="Proteomes" id="UP000306441">
    <property type="component" value="Unassembled WGS sequence"/>
</dbReference>
<dbReference type="PROSITE" id="PS00211">
    <property type="entry name" value="ABC_TRANSPORTER_1"/>
    <property type="match status" value="1"/>
</dbReference>